<evidence type="ECO:0000313" key="5">
    <source>
        <dbReference type="Proteomes" id="UP000476628"/>
    </source>
</evidence>
<accession>A0A0A1GMR7</accession>
<dbReference type="InterPro" id="IPR050523">
    <property type="entry name" value="AKR_Detox_Biosynth"/>
</dbReference>
<dbReference type="Proteomes" id="UP000476628">
    <property type="component" value="Unassembled WGS sequence"/>
</dbReference>
<dbReference type="EMBL" id="WDUB01000001">
    <property type="protein sequence ID" value="KAB7204461.1"/>
    <property type="molecule type" value="Genomic_DNA"/>
</dbReference>
<dbReference type="PROSITE" id="PS50890">
    <property type="entry name" value="PUA"/>
    <property type="match status" value="1"/>
</dbReference>
<dbReference type="PANTHER" id="PTHR43364">
    <property type="entry name" value="NADH-SPECIFIC METHYLGLYOXAL REDUCTASE-RELATED"/>
    <property type="match status" value="1"/>
</dbReference>
<gene>
    <name evidence="3" type="ORF">DXC63_09530</name>
    <name evidence="2" type="ORF">GBC45_01790</name>
</gene>
<dbReference type="EMBL" id="QSRZ01000010">
    <property type="protein sequence ID" value="RGL46402.1"/>
    <property type="molecule type" value="Genomic_DNA"/>
</dbReference>
<organism evidence="3 4">
    <name type="scientific">Bifidobacterium longum</name>
    <dbReference type="NCBI Taxonomy" id="216816"/>
    <lineage>
        <taxon>Bacteria</taxon>
        <taxon>Bacillati</taxon>
        <taxon>Actinomycetota</taxon>
        <taxon>Actinomycetes</taxon>
        <taxon>Bifidobacteriales</taxon>
        <taxon>Bifidobacteriaceae</taxon>
        <taxon>Bifidobacterium</taxon>
    </lineage>
</organism>
<proteinExistence type="predicted"/>
<dbReference type="PANTHER" id="PTHR43364:SF1">
    <property type="entry name" value="OXIDOREDUCTASE YDHF"/>
    <property type="match status" value="1"/>
</dbReference>
<dbReference type="AlphaFoldDB" id="A0A0A1GMR7"/>
<dbReference type="GO" id="GO:0005829">
    <property type="term" value="C:cytosol"/>
    <property type="evidence" value="ECO:0007669"/>
    <property type="project" value="TreeGrafter"/>
</dbReference>
<feature type="domain" description="NADP-dependent oxidoreductase" evidence="1">
    <location>
        <begin position="16"/>
        <end position="307"/>
    </location>
</feature>
<dbReference type="InterPro" id="IPR036812">
    <property type="entry name" value="NAD(P)_OxRdtase_dom_sf"/>
</dbReference>
<evidence type="ECO:0000313" key="2">
    <source>
        <dbReference type="EMBL" id="KAB7204461.1"/>
    </source>
</evidence>
<dbReference type="InterPro" id="IPR023210">
    <property type="entry name" value="NADP_OxRdtase_dom"/>
</dbReference>
<dbReference type="Pfam" id="PF00248">
    <property type="entry name" value="Aldo_ket_red"/>
    <property type="match status" value="1"/>
</dbReference>
<comment type="caution">
    <text evidence="3">The sequence shown here is derived from an EMBL/GenBank/DDBJ whole genome shotgun (WGS) entry which is preliminary data.</text>
</comment>
<dbReference type="RefSeq" id="WP_041080519.1">
    <property type="nucleotide sequence ID" value="NZ_AP014658.1"/>
</dbReference>
<dbReference type="Gene3D" id="3.20.20.100">
    <property type="entry name" value="NADP-dependent oxidoreductase domain"/>
    <property type="match status" value="1"/>
</dbReference>
<dbReference type="SUPFAM" id="SSF51430">
    <property type="entry name" value="NAD(P)-linked oxidoreductase"/>
    <property type="match status" value="1"/>
</dbReference>
<sequence>MKTQEIGQSGMIASRVALGVMRMDALDAADAARTVAVAHDSGIDYFDTADIYGFHDHAAHASSKRFGQAWKDAGLDRSTIFIQTKFGIDYSFGENDGGANGYDFSAKHLIDALDHELEALQTDYVDAVLLHRIDTLFELNEVVEAFDALESSGKVRHFGVSNMGPWQIELLQSGLRQKLEINQLQFGLMHTQMLDAEIQFNMASDPAADRTGGILPYSRLKHMTIQAWCPFQSGTEYGPFVGNEHFPELNAELTRLAGKYGSTPNGIAVAWILRHPAGIQPLLGSMTPERIRQMAAGADIELERRDWWSLYQAAGNPLV</sequence>
<reference evidence="2 5" key="2">
    <citation type="journal article" date="2019" name="Nat. Med.">
        <title>A library of human gut bacterial isolates paired with longitudinal multiomics data enables mechanistic microbiome research.</title>
        <authorList>
            <person name="Poyet M."/>
            <person name="Groussin M."/>
            <person name="Gibbons S.M."/>
            <person name="Avila-Pacheco J."/>
            <person name="Jiang X."/>
            <person name="Kearney S.M."/>
            <person name="Perrotta A.R."/>
            <person name="Berdy B."/>
            <person name="Zhao S."/>
            <person name="Lieberman T.D."/>
            <person name="Swanson P.K."/>
            <person name="Smith M."/>
            <person name="Roesemann S."/>
            <person name="Alexander J.E."/>
            <person name="Rich S.A."/>
            <person name="Livny J."/>
            <person name="Vlamakis H."/>
            <person name="Clish C."/>
            <person name="Bullock K."/>
            <person name="Deik A."/>
            <person name="Scott J."/>
            <person name="Pierce K.A."/>
            <person name="Xavier R.J."/>
            <person name="Alm E.J."/>
        </authorList>
    </citation>
    <scope>NUCLEOTIDE SEQUENCE [LARGE SCALE GENOMIC DNA]</scope>
    <source>
        <strain evidence="2 5">BIOML-A136</strain>
    </source>
</reference>
<protein>
    <submittedName>
        <fullName evidence="3">Aldo/keto reductase</fullName>
    </submittedName>
</protein>
<dbReference type="Proteomes" id="UP000261288">
    <property type="component" value="Unassembled WGS sequence"/>
</dbReference>
<evidence type="ECO:0000313" key="4">
    <source>
        <dbReference type="Proteomes" id="UP000261288"/>
    </source>
</evidence>
<name>A0A0A1GMR7_BIFLN</name>
<evidence type="ECO:0000259" key="1">
    <source>
        <dbReference type="Pfam" id="PF00248"/>
    </source>
</evidence>
<evidence type="ECO:0000313" key="3">
    <source>
        <dbReference type="EMBL" id="RGL46402.1"/>
    </source>
</evidence>
<reference evidence="3 4" key="1">
    <citation type="submission" date="2018-08" db="EMBL/GenBank/DDBJ databases">
        <title>A genome reference for cultivated species of the human gut microbiota.</title>
        <authorList>
            <person name="Zou Y."/>
            <person name="Xue W."/>
            <person name="Luo G."/>
        </authorList>
    </citation>
    <scope>NUCLEOTIDE SEQUENCE [LARGE SCALE GENOMIC DNA]</scope>
    <source>
        <strain evidence="3 4">TF06-45A</strain>
    </source>
</reference>